<evidence type="ECO:0000259" key="3">
    <source>
        <dbReference type="PROSITE" id="PS51371"/>
    </source>
</evidence>
<evidence type="ECO:0000313" key="5">
    <source>
        <dbReference type="Proteomes" id="UP000185841"/>
    </source>
</evidence>
<keyword evidence="1" id="KW-0677">Repeat</keyword>
<dbReference type="Pfam" id="PF00571">
    <property type="entry name" value="CBS"/>
    <property type="match status" value="2"/>
</dbReference>
<evidence type="ECO:0000256" key="1">
    <source>
        <dbReference type="ARBA" id="ARBA00022737"/>
    </source>
</evidence>
<accession>A0A1N6V4W0</accession>
<dbReference type="InterPro" id="IPR051462">
    <property type="entry name" value="CBS_domain-containing"/>
</dbReference>
<dbReference type="EMBL" id="FTMP01000007">
    <property type="protein sequence ID" value="SIQ72616.1"/>
    <property type="molecule type" value="Genomic_DNA"/>
</dbReference>
<protein>
    <submittedName>
        <fullName evidence="4">CBS domain-containing protein</fullName>
    </submittedName>
</protein>
<keyword evidence="2" id="KW-0129">CBS domain</keyword>
<dbReference type="InterPro" id="IPR044729">
    <property type="entry name" value="CBS_bac"/>
</dbReference>
<dbReference type="RefSeq" id="WP_076427782.1">
    <property type="nucleotide sequence ID" value="NZ_FTMP01000007.1"/>
</dbReference>
<dbReference type="PANTHER" id="PTHR48108:SF26">
    <property type="entry name" value="CBS DOMAIN-CONTAINING PROTEIN DDB_G0289609"/>
    <property type="match status" value="1"/>
</dbReference>
<feature type="domain" description="CBS" evidence="3">
    <location>
        <begin position="78"/>
        <end position="135"/>
    </location>
</feature>
<dbReference type="PROSITE" id="PS51371">
    <property type="entry name" value="CBS"/>
    <property type="match status" value="2"/>
</dbReference>
<proteinExistence type="predicted"/>
<evidence type="ECO:0000256" key="2">
    <source>
        <dbReference type="PROSITE-ProRule" id="PRU00703"/>
    </source>
</evidence>
<sequence length="141" mass="15442">MLRSIKVRDYMTTHLLTFRPDTDLYRAIGLLLEHRLSAAPVVDEAGQLLGLLAETDCLRGILSGAYFEQTGGLVGSCMTLQVDTVSPDASVIEVAERFLQGGHRHLPVVEEGRLLGELGCHEVLLAVKEFAQHDRGHVDHG</sequence>
<feature type="domain" description="CBS" evidence="3">
    <location>
        <begin position="11"/>
        <end position="67"/>
    </location>
</feature>
<dbReference type="SMART" id="SM00116">
    <property type="entry name" value="CBS"/>
    <property type="match status" value="2"/>
</dbReference>
<gene>
    <name evidence="4" type="ORF">SAMN05878282_107104</name>
</gene>
<dbReference type="Proteomes" id="UP000185841">
    <property type="component" value="Unassembled WGS sequence"/>
</dbReference>
<dbReference type="PANTHER" id="PTHR48108">
    <property type="entry name" value="CBS DOMAIN-CONTAINING PROTEIN CBSX2, CHLOROPLASTIC"/>
    <property type="match status" value="1"/>
</dbReference>
<dbReference type="InterPro" id="IPR000644">
    <property type="entry name" value="CBS_dom"/>
</dbReference>
<dbReference type="CDD" id="cd04629">
    <property type="entry name" value="CBS_pair_bac"/>
    <property type="match status" value="1"/>
</dbReference>
<name>A0A1N6V4W0_AQUAC</name>
<dbReference type="InterPro" id="IPR046342">
    <property type="entry name" value="CBS_dom_sf"/>
</dbReference>
<reference evidence="4 5" key="1">
    <citation type="submission" date="2017-01" db="EMBL/GenBank/DDBJ databases">
        <authorList>
            <person name="Mah S.A."/>
            <person name="Swanson W.J."/>
            <person name="Moy G.W."/>
            <person name="Vacquier V.D."/>
        </authorList>
    </citation>
    <scope>NUCLEOTIDE SEQUENCE [LARGE SCALE GENOMIC DNA]</scope>
    <source>
        <strain evidence="4 5">RU36E</strain>
    </source>
</reference>
<dbReference type="SUPFAM" id="SSF54631">
    <property type="entry name" value="CBS-domain pair"/>
    <property type="match status" value="1"/>
</dbReference>
<evidence type="ECO:0000313" key="4">
    <source>
        <dbReference type="EMBL" id="SIQ72616.1"/>
    </source>
</evidence>
<organism evidence="4 5">
    <name type="scientific">Aquipseudomonas alcaligenes</name>
    <name type="common">Pseudomonas alcaligenes</name>
    <dbReference type="NCBI Taxonomy" id="43263"/>
    <lineage>
        <taxon>Bacteria</taxon>
        <taxon>Pseudomonadati</taxon>
        <taxon>Pseudomonadota</taxon>
        <taxon>Gammaproteobacteria</taxon>
        <taxon>Pseudomonadales</taxon>
        <taxon>Pseudomonadaceae</taxon>
        <taxon>Aquipseudomonas</taxon>
    </lineage>
</organism>
<dbReference type="Gene3D" id="3.10.580.10">
    <property type="entry name" value="CBS-domain"/>
    <property type="match status" value="1"/>
</dbReference>
<dbReference type="AlphaFoldDB" id="A0A1N6V4W0"/>